<dbReference type="RefSeq" id="WP_411914904.1">
    <property type="nucleotide sequence ID" value="NZ_BAAFSF010000001.1"/>
</dbReference>
<dbReference type="InterPro" id="IPR033469">
    <property type="entry name" value="CYTH-like_dom_sf"/>
</dbReference>
<keyword evidence="3" id="KW-1185">Reference proteome</keyword>
<feature type="domain" description="CYTH" evidence="1">
    <location>
        <begin position="2"/>
        <end position="149"/>
    </location>
</feature>
<gene>
    <name evidence="2" type="ORF">Tsumi_01940</name>
</gene>
<dbReference type="PROSITE" id="PS51707">
    <property type="entry name" value="CYTH"/>
    <property type="match status" value="1"/>
</dbReference>
<evidence type="ECO:0000313" key="2">
    <source>
        <dbReference type="EMBL" id="GAB1251090.1"/>
    </source>
</evidence>
<dbReference type="InterPro" id="IPR023577">
    <property type="entry name" value="CYTH_domain"/>
</dbReference>
<dbReference type="EMBL" id="BAAFSF010000001">
    <property type="protein sequence ID" value="GAB1251090.1"/>
    <property type="molecule type" value="Genomic_DNA"/>
</dbReference>
<dbReference type="SUPFAM" id="SSF55154">
    <property type="entry name" value="CYTH-like phosphatases"/>
    <property type="match status" value="1"/>
</dbReference>
<dbReference type="InterPro" id="IPR012042">
    <property type="entry name" value="NeuTTM/CthTTM-like"/>
</dbReference>
<sequence length="159" mass="18157">MALEIERKYLVLNNAYEAAAERVYRIEQGFLVAKEELVIRVRIRDKEAFLTIKDATNDNGLSRHEWEYAIPLRDAEELLSQCGSAVIRKERFLIPEGKYYWEVDRFHGALEGLVVAEIELDDATVEPPLPSWIGKEVTGCRAYYNAVLAVEGMPEATHT</sequence>
<dbReference type="Gene3D" id="2.40.320.10">
    <property type="entry name" value="Hypothetical Protein Pfu-838710-001"/>
    <property type="match status" value="1"/>
</dbReference>
<dbReference type="Pfam" id="PF01928">
    <property type="entry name" value="CYTH"/>
    <property type="match status" value="1"/>
</dbReference>
<dbReference type="CDD" id="cd07891">
    <property type="entry name" value="CYTH-like_CthTTM-like_1"/>
    <property type="match status" value="1"/>
</dbReference>
<organism evidence="2 3">
    <name type="scientific">Porphyromonas miyakawae</name>
    <dbReference type="NCBI Taxonomy" id="3137470"/>
    <lineage>
        <taxon>Bacteria</taxon>
        <taxon>Pseudomonadati</taxon>
        <taxon>Bacteroidota</taxon>
        <taxon>Bacteroidia</taxon>
        <taxon>Bacteroidales</taxon>
        <taxon>Porphyromonadaceae</taxon>
        <taxon>Porphyromonas</taxon>
    </lineage>
</organism>
<accession>A0ABQ0E044</accession>
<protein>
    <submittedName>
        <fullName evidence="2">CYTH domain-containing protein</fullName>
    </submittedName>
</protein>
<evidence type="ECO:0000259" key="1">
    <source>
        <dbReference type="PROSITE" id="PS51707"/>
    </source>
</evidence>
<dbReference type="PANTHER" id="PTHR40114">
    <property type="entry name" value="SLR0698 PROTEIN"/>
    <property type="match status" value="1"/>
</dbReference>
<dbReference type="SMART" id="SM01118">
    <property type="entry name" value="CYTH"/>
    <property type="match status" value="1"/>
</dbReference>
<dbReference type="PIRSF" id="PIRSF016487">
    <property type="entry name" value="CYTH_UCP016487"/>
    <property type="match status" value="1"/>
</dbReference>
<comment type="caution">
    <text evidence="2">The sequence shown here is derived from an EMBL/GenBank/DDBJ whole genome shotgun (WGS) entry which is preliminary data.</text>
</comment>
<proteinExistence type="predicted"/>
<dbReference type="PANTHER" id="PTHR40114:SF1">
    <property type="entry name" value="SLR0698 PROTEIN"/>
    <property type="match status" value="1"/>
</dbReference>
<evidence type="ECO:0000313" key="3">
    <source>
        <dbReference type="Proteomes" id="UP001628220"/>
    </source>
</evidence>
<dbReference type="Proteomes" id="UP001628220">
    <property type="component" value="Unassembled WGS sequence"/>
</dbReference>
<reference evidence="2 3" key="1">
    <citation type="journal article" date="2025" name="Int. J. Syst. Evol. Microbiol.">
        <title>Desulfovibrio falkowii sp. nov., Porphyromonas miyakawae sp. nov., Mediterraneibacter flintii sp. nov. and Owariibacterium komagatae gen. nov., sp. nov., isolated from human faeces.</title>
        <authorList>
            <person name="Hamaguchi T."/>
            <person name="Ohara M."/>
            <person name="Hisatomi A."/>
            <person name="Sekiguchi K."/>
            <person name="Takeda J.I."/>
            <person name="Ueyama J."/>
            <person name="Ito M."/>
            <person name="Nishiwaki H."/>
            <person name="Ogi T."/>
            <person name="Hirayama M."/>
            <person name="Ohkuma M."/>
            <person name="Sakamoto M."/>
            <person name="Ohno K."/>
        </authorList>
    </citation>
    <scope>NUCLEOTIDE SEQUENCE [LARGE SCALE GENOMIC DNA]</scope>
    <source>
        <strain evidence="2 3">13CB11C</strain>
    </source>
</reference>
<name>A0ABQ0E044_9PORP</name>